<feature type="domain" description="Rab-GAP TBC" evidence="2">
    <location>
        <begin position="446"/>
        <end position="685"/>
    </location>
</feature>
<dbReference type="RefSeq" id="XP_011129097.1">
    <property type="nucleotide sequence ID" value="XM_011130795.1"/>
</dbReference>
<comment type="caution">
    <text evidence="3">The sequence shown here is derived from an EMBL/GenBank/DDBJ whole genome shotgun (WGS) entry which is preliminary data.</text>
</comment>
<name>A0A023BB74_GRENI</name>
<dbReference type="Gene3D" id="1.10.472.80">
    <property type="entry name" value="Ypt/Rab-GAP domain of gyp1p, domain 3"/>
    <property type="match status" value="1"/>
</dbReference>
<dbReference type="GeneID" id="22911217"/>
<dbReference type="InterPro" id="IPR000195">
    <property type="entry name" value="Rab-GAP-TBC_dom"/>
</dbReference>
<dbReference type="AlphaFoldDB" id="A0A023BB74"/>
<dbReference type="Proteomes" id="UP000019763">
    <property type="component" value="Unassembled WGS sequence"/>
</dbReference>
<feature type="region of interest" description="Disordered" evidence="1">
    <location>
        <begin position="313"/>
        <end position="360"/>
    </location>
</feature>
<feature type="compositionally biased region" description="Basic and acidic residues" evidence="1">
    <location>
        <begin position="407"/>
        <end position="422"/>
    </location>
</feature>
<dbReference type="eggNOG" id="KOG2801">
    <property type="taxonomic scope" value="Eukaryota"/>
</dbReference>
<accession>A0A023BB74</accession>
<dbReference type="EMBL" id="AFNH02000208">
    <property type="protein sequence ID" value="EZG79250.1"/>
    <property type="molecule type" value="Genomic_DNA"/>
</dbReference>
<dbReference type="SUPFAM" id="SSF47923">
    <property type="entry name" value="Ypt/Rab-GAP domain of gyp1p"/>
    <property type="match status" value="1"/>
</dbReference>
<dbReference type="VEuPathDB" id="CryptoDB:GNI_027920"/>
<sequence>MGLSISPQTLNTQAVRRRHRSLRRRIGRCYRRIVFMHRYWICGRRRRRGGKIDVIGGESSSDERDAFDTTTRNTPLGVTLVRDYLAQQKGYSPLVKEEVYIAIRTAEIDVRHCPTKAPTDSRRIYASVGVPDEYKRYVIHRAADLGVSNNYHSDRFLAELQQRVFGGSVPERIEGDLPTFTYGFLGAEKELHQKAKKLDFDVDLGRAVVHHTAMASTGSFVGPLRSSYNVRGSSLAPGGGVPRRVSDGLEGHRGIPRTDSDTQLLLTTPDALVQHTTRPSAMALATVGSFARIGSFTHLGSYNQLQKMASHAHNRTHPSGAGVNGTHPSGIHPSGIHPSGIHPSGIHPSGIHPGGVVAEPPLVTTAPSNLFASGQGSAQMGGSGPLLSGLTVGALVSTTPMGARAAADPRSDPREWDTRASDLRSSNPRPSDAETTRGCGPSSDCVVDLVAGEYRAREYRAGEYGTQSSRLPGSFVAGRTLSKLHSISMDANRRTYLSLMSMTGVDAGHVSNHVFEETTVYASVLTAEGQNVAKKILWMVSSYFPQLEFAPVLVPLTCILLYYVGEGEAVATVIYVLERSVEILKKDKTTRAFLTLRRSEFVRLVKQAVAISEKHLSALVVHLEELGVDLPAWLARGLQDGFSRLLPFDLLVRAYMAFLYDGVKVFLRYAIAMLMMAEDRLMACTTAIEANQVLLFREFRSCDPDLLNDLTKLAFKLRIRKSKKPIHEYTSADVPTPYLTETAIPRFYRPRLYNVSDILTDHMWTCIWRWLPNQFRILDPYLRFTTATDGCSVNALIRAIWPYFEMPMIAALLTQDRDIVVLHSPVTFRPDYKSVMDSVDLSNSFIARLTKDRTPRVYYHQGPGKRIMIVTESIIFGDP</sequence>
<evidence type="ECO:0000313" key="4">
    <source>
        <dbReference type="Proteomes" id="UP000019763"/>
    </source>
</evidence>
<evidence type="ECO:0000256" key="1">
    <source>
        <dbReference type="SAM" id="MobiDB-lite"/>
    </source>
</evidence>
<organism evidence="3 4">
    <name type="scientific">Gregarina niphandrodes</name>
    <name type="common">Septate eugregarine</name>
    <dbReference type="NCBI Taxonomy" id="110365"/>
    <lineage>
        <taxon>Eukaryota</taxon>
        <taxon>Sar</taxon>
        <taxon>Alveolata</taxon>
        <taxon>Apicomplexa</taxon>
        <taxon>Conoidasida</taxon>
        <taxon>Gregarinasina</taxon>
        <taxon>Eugregarinorida</taxon>
        <taxon>Gregarinidae</taxon>
        <taxon>Gregarina</taxon>
    </lineage>
</organism>
<keyword evidence="4" id="KW-1185">Reference proteome</keyword>
<protein>
    <submittedName>
        <fullName evidence="3">Rab-GTPase-TBC domain protein</fullName>
    </submittedName>
</protein>
<proteinExistence type="predicted"/>
<gene>
    <name evidence="3" type="ORF">GNI_027920</name>
</gene>
<dbReference type="InterPro" id="IPR035969">
    <property type="entry name" value="Rab-GAP_TBC_sf"/>
</dbReference>
<dbReference type="Pfam" id="PF00566">
    <property type="entry name" value="RabGAP-TBC"/>
    <property type="match status" value="1"/>
</dbReference>
<dbReference type="SMART" id="SM00164">
    <property type="entry name" value="TBC"/>
    <property type="match status" value="1"/>
</dbReference>
<evidence type="ECO:0000313" key="3">
    <source>
        <dbReference type="EMBL" id="EZG79250.1"/>
    </source>
</evidence>
<evidence type="ECO:0000259" key="2">
    <source>
        <dbReference type="SMART" id="SM00164"/>
    </source>
</evidence>
<feature type="region of interest" description="Disordered" evidence="1">
    <location>
        <begin position="401"/>
        <end position="442"/>
    </location>
</feature>
<dbReference type="OrthoDB" id="26679at2759"/>
<reference evidence="3" key="1">
    <citation type="submission" date="2013-12" db="EMBL/GenBank/DDBJ databases">
        <authorList>
            <person name="Omoto C.K."/>
            <person name="Sibley D."/>
            <person name="Venepally P."/>
            <person name="Hadjithomas M."/>
            <person name="Karamycheva S."/>
            <person name="Brunk B."/>
            <person name="Roos D."/>
            <person name="Caler E."/>
            <person name="Lorenzi H."/>
        </authorList>
    </citation>
    <scope>NUCLEOTIDE SEQUENCE</scope>
</reference>